<dbReference type="OrthoDB" id="324927at2"/>
<dbReference type="SUPFAM" id="SSF51197">
    <property type="entry name" value="Clavaminate synthase-like"/>
    <property type="match status" value="1"/>
</dbReference>
<comment type="caution">
    <text evidence="1">The sequence shown here is derived from an EMBL/GenBank/DDBJ whole genome shotgun (WGS) entry which is preliminary data.</text>
</comment>
<gene>
    <name evidence="1" type="ORF">EDC30_102325</name>
</gene>
<dbReference type="Gene3D" id="2.60.120.620">
    <property type="entry name" value="q2cbj1_9rhob like domain"/>
    <property type="match status" value="1"/>
</dbReference>
<evidence type="ECO:0000313" key="2">
    <source>
        <dbReference type="Proteomes" id="UP000295382"/>
    </source>
</evidence>
<dbReference type="Proteomes" id="UP000295382">
    <property type="component" value="Unassembled WGS sequence"/>
</dbReference>
<dbReference type="AlphaFoldDB" id="A0A4R3HZ00"/>
<proteinExistence type="predicted"/>
<accession>A0A4R3HZ00</accession>
<keyword evidence="2" id="KW-1185">Reference proteome</keyword>
<dbReference type="RefSeq" id="WP_132257651.1">
    <property type="nucleotide sequence ID" value="NZ_SLZQ01000002.1"/>
</dbReference>
<evidence type="ECO:0000313" key="1">
    <source>
        <dbReference type="EMBL" id="TCS38586.1"/>
    </source>
</evidence>
<evidence type="ECO:0008006" key="3">
    <source>
        <dbReference type="Google" id="ProtNLM"/>
    </source>
</evidence>
<organism evidence="1 2">
    <name type="scientific">Paucimonas lemoignei</name>
    <name type="common">Pseudomonas lemoignei</name>
    <dbReference type="NCBI Taxonomy" id="29443"/>
    <lineage>
        <taxon>Bacteria</taxon>
        <taxon>Pseudomonadati</taxon>
        <taxon>Pseudomonadota</taxon>
        <taxon>Betaproteobacteria</taxon>
        <taxon>Burkholderiales</taxon>
        <taxon>Burkholderiaceae</taxon>
        <taxon>Paucimonas</taxon>
    </lineage>
</organism>
<sequence>MQFAQLKPGPAFSPVHSLLYYSQRLVTARRLRRLVVSALCSSIRMRAGTESADSDIPAKTSNYFDALSASGLTSLGMVFTSDQLADILRYLNGKTLKENGSGGRSFTLDDVPQGARMGDYALHDILDCPHIVQLANSPELLALATKYIGCKPTLSAIGLRWSFPLEAEGAGLQAFHRDSDDWRFLKVFVYLTDVDEACGPHVYVKGTHRERAPLRLRPYGDAEVVEGYGTERCVAVTGPAGFAFAADTYGIHKGAVPVKRPRLLLQFQYSILPVYMYRYRPLAYQEAHRFDGYINRLIFR</sequence>
<dbReference type="EMBL" id="SLZQ01000002">
    <property type="protein sequence ID" value="TCS38586.1"/>
    <property type="molecule type" value="Genomic_DNA"/>
</dbReference>
<reference evidence="1 2" key="1">
    <citation type="submission" date="2019-03" db="EMBL/GenBank/DDBJ databases">
        <title>Genomic Encyclopedia of Type Strains, Phase IV (KMG-IV): sequencing the most valuable type-strain genomes for metagenomic binning, comparative biology and taxonomic classification.</title>
        <authorList>
            <person name="Goeker M."/>
        </authorList>
    </citation>
    <scope>NUCLEOTIDE SEQUENCE [LARGE SCALE GENOMIC DNA]</scope>
    <source>
        <strain evidence="1 2">DSM 7445</strain>
    </source>
</reference>
<protein>
    <recommendedName>
        <fullName evidence="3">Phytanoyl-CoA dioxygenase PhyH</fullName>
    </recommendedName>
</protein>
<name>A0A4R3HZ00_PAULE</name>